<dbReference type="GO" id="GO:0020037">
    <property type="term" value="F:heme binding"/>
    <property type="evidence" value="ECO:0007669"/>
    <property type="project" value="InterPro"/>
</dbReference>
<dbReference type="Gene3D" id="1.10.630.10">
    <property type="entry name" value="Cytochrome P450"/>
    <property type="match status" value="1"/>
</dbReference>
<feature type="transmembrane region" description="Helical" evidence="14">
    <location>
        <begin position="6"/>
        <end position="25"/>
    </location>
</feature>
<dbReference type="EMBL" id="BMAC01001082">
    <property type="protein sequence ID" value="GFQ05531.1"/>
    <property type="molecule type" value="Genomic_DNA"/>
</dbReference>
<evidence type="ECO:0000313" key="15">
    <source>
        <dbReference type="EMBL" id="GFQ05531.1"/>
    </source>
</evidence>
<dbReference type="GO" id="GO:0005506">
    <property type="term" value="F:iron ion binding"/>
    <property type="evidence" value="ECO:0007669"/>
    <property type="project" value="InterPro"/>
</dbReference>
<dbReference type="PROSITE" id="PS00086">
    <property type="entry name" value="CYTOCHROME_P450"/>
    <property type="match status" value="1"/>
</dbReference>
<evidence type="ECO:0000256" key="3">
    <source>
        <dbReference type="ARBA" id="ARBA00010617"/>
    </source>
</evidence>
<dbReference type="PRINTS" id="PR00385">
    <property type="entry name" value="P450"/>
</dbReference>
<evidence type="ECO:0000256" key="14">
    <source>
        <dbReference type="SAM" id="Phobius"/>
    </source>
</evidence>
<evidence type="ECO:0000256" key="13">
    <source>
        <dbReference type="RuleBase" id="RU000461"/>
    </source>
</evidence>
<keyword evidence="7 14" id="KW-1133">Transmembrane helix</keyword>
<dbReference type="GO" id="GO:0016709">
    <property type="term" value="F:oxidoreductase activity, acting on paired donors, with incorporation or reduction of molecular oxygen, NAD(P)H as one donor, and incorporation of one atom of oxygen"/>
    <property type="evidence" value="ECO:0007669"/>
    <property type="project" value="TreeGrafter"/>
</dbReference>
<dbReference type="Proteomes" id="UP000653305">
    <property type="component" value="Unassembled WGS sequence"/>
</dbReference>
<dbReference type="InterPro" id="IPR017972">
    <property type="entry name" value="Cyt_P450_CS"/>
</dbReference>
<gene>
    <name evidence="15" type="ORF">PHJA_002697200</name>
</gene>
<evidence type="ECO:0000256" key="4">
    <source>
        <dbReference type="ARBA" id="ARBA00022617"/>
    </source>
</evidence>
<protein>
    <submittedName>
        <fullName evidence="15">Cytochrome p450 89a2</fullName>
    </submittedName>
</protein>
<dbReference type="PRINTS" id="PR00463">
    <property type="entry name" value="EP450I"/>
</dbReference>
<comment type="subcellular location">
    <subcellularLocation>
        <location evidence="2">Membrane</location>
        <topology evidence="2">Single-pass membrane protein</topology>
    </subcellularLocation>
</comment>
<feature type="binding site" description="axial binding residue" evidence="12">
    <location>
        <position position="441"/>
    </location>
    <ligand>
        <name>heme</name>
        <dbReference type="ChEBI" id="CHEBI:30413"/>
    </ligand>
    <ligandPart>
        <name>Fe</name>
        <dbReference type="ChEBI" id="CHEBI:18248"/>
    </ligandPart>
</feature>
<evidence type="ECO:0000256" key="10">
    <source>
        <dbReference type="ARBA" id="ARBA00023033"/>
    </source>
</evidence>
<dbReference type="InterPro" id="IPR001128">
    <property type="entry name" value="Cyt_P450"/>
</dbReference>
<evidence type="ECO:0000313" key="16">
    <source>
        <dbReference type="Proteomes" id="UP000653305"/>
    </source>
</evidence>
<keyword evidence="16" id="KW-1185">Reference proteome</keyword>
<sequence>MEVWFIFIVSLCISALVKFICSLLLSSTKKKNLPPGPTSIPLIGNLIWLCKPISDLEFVLRSLKPRYGPLITLMIGHRPFIFVGSRSIAHRALIGSGGAFSDRPAPTPTQRIFNKTGIAISSSLYGPTWRLLRRNLMHEILHPSRVRLYSTSRRRALSVLVNPLRSDSSSPVRLTDHFRYAMFCLLVLMCFGDDNVEENQIKEMEGVLRSLLLGSRRFNVLNMWPRLGKIVFRKRWKELIQLRQDWDKVLIPLIRACLQSNLTIRKTDHEVAVAYVDTLVDLQIPGEVYGSRKLDEDEMVGLCTEFLSAGTDTTSATLQWIMANLVKYPRIQDKLYQEIIQEDDLQKMPYLKAVVLEALRRHPPGHFVLPHKVTRADVELDGYAIPENAVVNFMVADMGWDPQVWEDPMEFKPERFLGETFDVTGSREIKMMPFGAGRRICPASALALLHLEYFVANLIWNFEWTSPQGHEIDLSEKQEFSTVMKNPLHACISPRM</sequence>
<evidence type="ECO:0000256" key="5">
    <source>
        <dbReference type="ARBA" id="ARBA00022692"/>
    </source>
</evidence>
<keyword evidence="10 13" id="KW-0503">Monooxygenase</keyword>
<dbReference type="FunFam" id="1.10.630.10:FF:000012">
    <property type="entry name" value="Cytochrome P450 family protein"/>
    <property type="match status" value="1"/>
</dbReference>
<dbReference type="PANTHER" id="PTHR24298:SF800">
    <property type="entry name" value="CYTOCHROME P450 89A2-RELATED"/>
    <property type="match status" value="1"/>
</dbReference>
<dbReference type="InterPro" id="IPR002401">
    <property type="entry name" value="Cyt_P450_E_grp-I"/>
</dbReference>
<keyword evidence="4 12" id="KW-0349">Heme</keyword>
<dbReference type="InterPro" id="IPR036396">
    <property type="entry name" value="Cyt_P450_sf"/>
</dbReference>
<dbReference type="SUPFAM" id="SSF48264">
    <property type="entry name" value="Cytochrome P450"/>
    <property type="match status" value="1"/>
</dbReference>
<proteinExistence type="inferred from homology"/>
<evidence type="ECO:0000256" key="6">
    <source>
        <dbReference type="ARBA" id="ARBA00022723"/>
    </source>
</evidence>
<dbReference type="GO" id="GO:0016020">
    <property type="term" value="C:membrane"/>
    <property type="evidence" value="ECO:0007669"/>
    <property type="project" value="UniProtKB-SubCell"/>
</dbReference>
<evidence type="ECO:0000256" key="9">
    <source>
        <dbReference type="ARBA" id="ARBA00023004"/>
    </source>
</evidence>
<dbReference type="PANTHER" id="PTHR24298">
    <property type="entry name" value="FLAVONOID 3'-MONOOXYGENASE-RELATED"/>
    <property type="match status" value="1"/>
</dbReference>
<comment type="similarity">
    <text evidence="3 13">Belongs to the cytochrome P450 family.</text>
</comment>
<evidence type="ECO:0000256" key="8">
    <source>
        <dbReference type="ARBA" id="ARBA00023002"/>
    </source>
</evidence>
<keyword evidence="11 14" id="KW-0472">Membrane</keyword>
<comment type="cofactor">
    <cofactor evidence="1 12">
        <name>heme</name>
        <dbReference type="ChEBI" id="CHEBI:30413"/>
    </cofactor>
</comment>
<name>A0A830D009_9LAMI</name>
<dbReference type="AlphaFoldDB" id="A0A830D009"/>
<comment type="caution">
    <text evidence="15">The sequence shown here is derived from an EMBL/GenBank/DDBJ whole genome shotgun (WGS) entry which is preliminary data.</text>
</comment>
<evidence type="ECO:0000256" key="7">
    <source>
        <dbReference type="ARBA" id="ARBA00022989"/>
    </source>
</evidence>
<dbReference type="InterPro" id="IPR051103">
    <property type="entry name" value="Plant_metabolite_P450s"/>
</dbReference>
<evidence type="ECO:0000256" key="1">
    <source>
        <dbReference type="ARBA" id="ARBA00001971"/>
    </source>
</evidence>
<keyword evidence="8 13" id="KW-0560">Oxidoreductase</keyword>
<dbReference type="CDD" id="cd11075">
    <property type="entry name" value="CYP77_89"/>
    <property type="match status" value="1"/>
</dbReference>
<dbReference type="Pfam" id="PF00067">
    <property type="entry name" value="p450"/>
    <property type="match status" value="1"/>
</dbReference>
<evidence type="ECO:0000256" key="2">
    <source>
        <dbReference type="ARBA" id="ARBA00004167"/>
    </source>
</evidence>
<reference evidence="15" key="1">
    <citation type="submission" date="2020-07" db="EMBL/GenBank/DDBJ databases">
        <title>Ethylene signaling mediates host invasion by parasitic plants.</title>
        <authorList>
            <person name="Yoshida S."/>
        </authorList>
    </citation>
    <scope>NUCLEOTIDE SEQUENCE</scope>
    <source>
        <strain evidence="15">Okayama</strain>
    </source>
</reference>
<keyword evidence="6 12" id="KW-0479">Metal-binding</keyword>
<accession>A0A830D009</accession>
<evidence type="ECO:0000256" key="11">
    <source>
        <dbReference type="ARBA" id="ARBA00023136"/>
    </source>
</evidence>
<keyword evidence="9 12" id="KW-0408">Iron</keyword>
<keyword evidence="5 14" id="KW-0812">Transmembrane</keyword>
<dbReference type="OrthoDB" id="1055148at2759"/>
<evidence type="ECO:0000256" key="12">
    <source>
        <dbReference type="PIRSR" id="PIRSR602401-1"/>
    </source>
</evidence>
<organism evidence="15 16">
    <name type="scientific">Phtheirospermum japonicum</name>
    <dbReference type="NCBI Taxonomy" id="374723"/>
    <lineage>
        <taxon>Eukaryota</taxon>
        <taxon>Viridiplantae</taxon>
        <taxon>Streptophyta</taxon>
        <taxon>Embryophyta</taxon>
        <taxon>Tracheophyta</taxon>
        <taxon>Spermatophyta</taxon>
        <taxon>Magnoliopsida</taxon>
        <taxon>eudicotyledons</taxon>
        <taxon>Gunneridae</taxon>
        <taxon>Pentapetalae</taxon>
        <taxon>asterids</taxon>
        <taxon>lamiids</taxon>
        <taxon>Lamiales</taxon>
        <taxon>Orobanchaceae</taxon>
        <taxon>Orobanchaceae incertae sedis</taxon>
        <taxon>Phtheirospermum</taxon>
    </lineage>
</organism>